<dbReference type="SUPFAM" id="SSF51126">
    <property type="entry name" value="Pectin lyase-like"/>
    <property type="match status" value="1"/>
</dbReference>
<dbReference type="InterPro" id="IPR026444">
    <property type="entry name" value="Secre_tail"/>
</dbReference>
<organism evidence="4 5">
    <name type="scientific">Haloflavibacter putidus</name>
    <dbReference type="NCBI Taxonomy" id="2576776"/>
    <lineage>
        <taxon>Bacteria</taxon>
        <taxon>Pseudomonadati</taxon>
        <taxon>Bacteroidota</taxon>
        <taxon>Flavobacteriia</taxon>
        <taxon>Flavobacteriales</taxon>
        <taxon>Flavobacteriaceae</taxon>
        <taxon>Haloflavibacter</taxon>
    </lineage>
</organism>
<evidence type="ECO:0000313" key="5">
    <source>
        <dbReference type="Proteomes" id="UP000317169"/>
    </source>
</evidence>
<comment type="caution">
    <text evidence="4">The sequence shown here is derived from an EMBL/GenBank/DDBJ whole genome shotgun (WGS) entry which is preliminary data.</text>
</comment>
<dbReference type="NCBIfam" id="TIGR04183">
    <property type="entry name" value="Por_Secre_tail"/>
    <property type="match status" value="1"/>
</dbReference>
<dbReference type="RefSeq" id="WP_141421717.1">
    <property type="nucleotide sequence ID" value="NZ_VIAR01000006.1"/>
</dbReference>
<feature type="signal peptide" evidence="2">
    <location>
        <begin position="1"/>
        <end position="19"/>
    </location>
</feature>
<evidence type="ECO:0000256" key="2">
    <source>
        <dbReference type="SAM" id="SignalP"/>
    </source>
</evidence>
<keyword evidence="1 2" id="KW-0732">Signal</keyword>
<dbReference type="Pfam" id="PF18962">
    <property type="entry name" value="Por_Secre_tail"/>
    <property type="match status" value="1"/>
</dbReference>
<dbReference type="InterPro" id="IPR011050">
    <property type="entry name" value="Pectin_lyase_fold/virulence"/>
</dbReference>
<dbReference type="AlphaFoldDB" id="A0A507ZNJ4"/>
<gene>
    <name evidence="4" type="ORF">FKR84_07715</name>
</gene>
<dbReference type="SMART" id="SM00710">
    <property type="entry name" value="PbH1"/>
    <property type="match status" value="6"/>
</dbReference>
<proteinExistence type="predicted"/>
<feature type="domain" description="Secretion system C-terminal sorting" evidence="3">
    <location>
        <begin position="419"/>
        <end position="487"/>
    </location>
</feature>
<dbReference type="EMBL" id="VIAR01000006">
    <property type="protein sequence ID" value="TQD38859.1"/>
    <property type="molecule type" value="Genomic_DNA"/>
</dbReference>
<dbReference type="OrthoDB" id="1230183at2"/>
<feature type="chain" id="PRO_5021475362" evidence="2">
    <location>
        <begin position="20"/>
        <end position="488"/>
    </location>
</feature>
<dbReference type="Proteomes" id="UP000317169">
    <property type="component" value="Unassembled WGS sequence"/>
</dbReference>
<accession>A0A507ZNJ4</accession>
<evidence type="ECO:0000259" key="3">
    <source>
        <dbReference type="Pfam" id="PF18962"/>
    </source>
</evidence>
<reference evidence="4 5" key="1">
    <citation type="submission" date="2019-06" db="EMBL/GenBank/DDBJ databases">
        <title>Flavibacter putida gen. nov., sp. nov., a novel marine bacterium of the family Flavobacteriaceae isolated from coastal seawater.</title>
        <authorList>
            <person name="Feng X."/>
        </authorList>
    </citation>
    <scope>NUCLEOTIDE SEQUENCE [LARGE SCALE GENOMIC DNA]</scope>
    <source>
        <strain evidence="4 5">PLHSN227</strain>
    </source>
</reference>
<keyword evidence="5" id="KW-1185">Reference proteome</keyword>
<dbReference type="InterPro" id="IPR006626">
    <property type="entry name" value="PbH1"/>
</dbReference>
<protein>
    <submittedName>
        <fullName evidence="4">T9SS type A sorting domain-containing protein</fullName>
    </submittedName>
</protein>
<evidence type="ECO:0000313" key="4">
    <source>
        <dbReference type="EMBL" id="TQD38859.1"/>
    </source>
</evidence>
<evidence type="ECO:0000256" key="1">
    <source>
        <dbReference type="ARBA" id="ARBA00022729"/>
    </source>
</evidence>
<sequence length="488" mass="52090">MKKITPLFLLFLTPLLALAQYTTPNTGVNYDLNDLVTESPSTISFDGSEYTLVADLTISANDSFSITTAETLKIAADVRITVDGIFTADAGSDEIIITAIDQNAPYDGFRFEDTSTVTIQNANISYGGGLKTVTPNFSITNSTLINNVSGVSTGAVISLSAGSPLIENNEFLFNDLPAVGSGANQQVSAQIINNYLEFNGQSNQNRPQLNMGPTGADTLRIVQNTIIGDPAMDKVGGIGVSNFIGGQIVAIIDDNTVVDNRYGMTVAGGNAFAYIRNNIIEDNNTQGNPNLGGSGISLNSSSNTQNIIATGNEIRGNLWGITVIGEASINLGDDADNPGENVFANNENGGETFALYNNTPHTIMAKNNCWIEGIENTSADAESVIFHQADDATLGEVIYDPVGCQDLGIDQATQVALRIYPNPTSKSLHFESTANFERVEIYSLQGKLVQEKLLNNNENSFPIQLGAGVYLVKFGNQNQQITKKLIVE</sequence>
<name>A0A507ZNJ4_9FLAO</name>